<dbReference type="EMBL" id="JAHRIO010020139">
    <property type="protein sequence ID" value="MEQ2164159.1"/>
    <property type="molecule type" value="Genomic_DNA"/>
</dbReference>
<protein>
    <submittedName>
        <fullName evidence="1">Uncharacterized protein</fullName>
    </submittedName>
</protein>
<gene>
    <name evidence="1" type="ORF">GOODEAATRI_003720</name>
</gene>
<reference evidence="1 2" key="1">
    <citation type="submission" date="2021-06" db="EMBL/GenBank/DDBJ databases">
        <authorList>
            <person name="Palmer J.M."/>
        </authorList>
    </citation>
    <scope>NUCLEOTIDE SEQUENCE [LARGE SCALE GENOMIC DNA]</scope>
    <source>
        <strain evidence="1 2">GA_2019</strain>
        <tissue evidence="1">Muscle</tissue>
    </source>
</reference>
<evidence type="ECO:0000313" key="1">
    <source>
        <dbReference type="EMBL" id="MEQ2164159.1"/>
    </source>
</evidence>
<comment type="caution">
    <text evidence="1">The sequence shown here is derived from an EMBL/GenBank/DDBJ whole genome shotgun (WGS) entry which is preliminary data.</text>
</comment>
<evidence type="ECO:0000313" key="2">
    <source>
        <dbReference type="Proteomes" id="UP001476798"/>
    </source>
</evidence>
<accession>A0ABV0MZW5</accession>
<proteinExistence type="predicted"/>
<keyword evidence="2" id="KW-1185">Reference proteome</keyword>
<name>A0ABV0MZW5_9TELE</name>
<organism evidence="1 2">
    <name type="scientific">Goodea atripinnis</name>
    <dbReference type="NCBI Taxonomy" id="208336"/>
    <lineage>
        <taxon>Eukaryota</taxon>
        <taxon>Metazoa</taxon>
        <taxon>Chordata</taxon>
        <taxon>Craniata</taxon>
        <taxon>Vertebrata</taxon>
        <taxon>Euteleostomi</taxon>
        <taxon>Actinopterygii</taxon>
        <taxon>Neopterygii</taxon>
        <taxon>Teleostei</taxon>
        <taxon>Neoteleostei</taxon>
        <taxon>Acanthomorphata</taxon>
        <taxon>Ovalentaria</taxon>
        <taxon>Atherinomorphae</taxon>
        <taxon>Cyprinodontiformes</taxon>
        <taxon>Goodeidae</taxon>
        <taxon>Goodea</taxon>
    </lineage>
</organism>
<dbReference type="Proteomes" id="UP001476798">
    <property type="component" value="Unassembled WGS sequence"/>
</dbReference>
<sequence>MMIQQHSSMDSKEESTICTCCFIPYWSCNGKNKLARHLLAMSVVCFYACNDTLNSVVDSPTPPPPSSVFIPFQRSSASKIVRISARFVFFVYFRPRFGLRCGGILQSHNSFHVAKFKGVRGRVCLCAFHCCHSLGTALRVQTTAMGCRDPRWPLAQLEESHLFFFCPEWERPVVASGKCSVLRHDAALSFDNQ</sequence>